<dbReference type="InterPro" id="IPR050418">
    <property type="entry name" value="D-iso_2-hydroxyacid_DH_PdxB"/>
</dbReference>
<name>A0AAX2J7K9_9FUSO</name>
<evidence type="ECO:0000259" key="5">
    <source>
        <dbReference type="Pfam" id="PF00389"/>
    </source>
</evidence>
<dbReference type="PROSITE" id="PS00671">
    <property type="entry name" value="D_2_HYDROXYACID_DH_3"/>
    <property type="match status" value="1"/>
</dbReference>
<dbReference type="EC" id="1.1.1.29" evidence="7"/>
<keyword evidence="2 4" id="KW-0560">Oxidoreductase</keyword>
<dbReference type="FunFam" id="3.40.50.720:FF:000041">
    <property type="entry name" value="D-3-phosphoglycerate dehydrogenase"/>
    <property type="match status" value="1"/>
</dbReference>
<reference evidence="7 8" key="1">
    <citation type="submission" date="2018-06" db="EMBL/GenBank/DDBJ databases">
        <authorList>
            <consortium name="Pathogen Informatics"/>
            <person name="Doyle S."/>
        </authorList>
    </citation>
    <scope>NUCLEOTIDE SEQUENCE [LARGE SCALE GENOMIC DNA]</scope>
    <source>
        <strain evidence="7 8">NCTC12112</strain>
    </source>
</reference>
<dbReference type="Gene3D" id="3.40.50.720">
    <property type="entry name" value="NAD(P)-binding Rossmann-like Domain"/>
    <property type="match status" value="2"/>
</dbReference>
<dbReference type="InterPro" id="IPR036291">
    <property type="entry name" value="NAD(P)-bd_dom_sf"/>
</dbReference>
<dbReference type="KEGG" id="ful:C4N20_09855"/>
<evidence type="ECO:0000256" key="1">
    <source>
        <dbReference type="ARBA" id="ARBA00005854"/>
    </source>
</evidence>
<dbReference type="GO" id="GO:0004617">
    <property type="term" value="F:phosphoglycerate dehydrogenase activity"/>
    <property type="evidence" value="ECO:0007669"/>
    <property type="project" value="UniProtKB-ARBA"/>
</dbReference>
<dbReference type="InterPro" id="IPR006139">
    <property type="entry name" value="D-isomer_2_OHA_DH_cat_dom"/>
</dbReference>
<evidence type="ECO:0000256" key="2">
    <source>
        <dbReference type="ARBA" id="ARBA00023002"/>
    </source>
</evidence>
<accession>A0AAX2J7K9</accession>
<dbReference type="InterPro" id="IPR006140">
    <property type="entry name" value="D-isomer_DH_NAD-bd"/>
</dbReference>
<protein>
    <submittedName>
        <fullName evidence="7">Glycerate dehydrogenase</fullName>
        <ecNumber evidence="7">1.1.1.29</ecNumber>
    </submittedName>
</protein>
<dbReference type="PANTHER" id="PTHR43761:SF1">
    <property type="entry name" value="D-ISOMER SPECIFIC 2-HYDROXYACID DEHYDROGENASE CATALYTIC DOMAIN-CONTAINING PROTEIN-RELATED"/>
    <property type="match status" value="1"/>
</dbReference>
<evidence type="ECO:0000256" key="3">
    <source>
        <dbReference type="ARBA" id="ARBA00023027"/>
    </source>
</evidence>
<comment type="similarity">
    <text evidence="1 4">Belongs to the D-isomer specific 2-hydroxyacid dehydrogenase family.</text>
</comment>
<dbReference type="SUPFAM" id="SSF51735">
    <property type="entry name" value="NAD(P)-binding Rossmann-fold domains"/>
    <property type="match status" value="1"/>
</dbReference>
<dbReference type="PANTHER" id="PTHR43761">
    <property type="entry name" value="D-ISOMER SPECIFIC 2-HYDROXYACID DEHYDROGENASE FAMILY PROTEIN (AFU_ORTHOLOGUE AFUA_1G13630)"/>
    <property type="match status" value="1"/>
</dbReference>
<dbReference type="AlphaFoldDB" id="A0AAX2J7K9"/>
<dbReference type="GeneID" id="78455115"/>
<organism evidence="7 8">
    <name type="scientific">Fusobacterium ulcerans</name>
    <dbReference type="NCBI Taxonomy" id="861"/>
    <lineage>
        <taxon>Bacteria</taxon>
        <taxon>Fusobacteriati</taxon>
        <taxon>Fusobacteriota</taxon>
        <taxon>Fusobacteriia</taxon>
        <taxon>Fusobacteriales</taxon>
        <taxon>Fusobacteriaceae</taxon>
        <taxon>Fusobacterium</taxon>
    </lineage>
</organism>
<feature type="domain" description="D-isomer specific 2-hydroxyacid dehydrogenase NAD-binding" evidence="6">
    <location>
        <begin position="107"/>
        <end position="282"/>
    </location>
</feature>
<evidence type="ECO:0000259" key="6">
    <source>
        <dbReference type="Pfam" id="PF02826"/>
    </source>
</evidence>
<evidence type="ECO:0000313" key="8">
    <source>
        <dbReference type="Proteomes" id="UP000249008"/>
    </source>
</evidence>
<dbReference type="GO" id="GO:0047545">
    <property type="term" value="F:(S)-2-hydroxyglutarate dehydrogenase activity"/>
    <property type="evidence" value="ECO:0007669"/>
    <property type="project" value="UniProtKB-ARBA"/>
</dbReference>
<dbReference type="GO" id="GO:0008465">
    <property type="term" value="F:hydroxypyruvate reductase (NADH) activity"/>
    <property type="evidence" value="ECO:0007669"/>
    <property type="project" value="UniProtKB-EC"/>
</dbReference>
<dbReference type="InterPro" id="IPR029753">
    <property type="entry name" value="D-isomer_DH_CS"/>
</dbReference>
<dbReference type="EMBL" id="LS483487">
    <property type="protein sequence ID" value="SQJ00170.1"/>
    <property type="molecule type" value="Genomic_DNA"/>
</dbReference>
<dbReference type="RefSeq" id="WP_005978314.1">
    <property type="nucleotide sequence ID" value="NZ_CABKNW010000003.1"/>
</dbReference>
<dbReference type="Pfam" id="PF00389">
    <property type="entry name" value="2-Hacid_dh"/>
    <property type="match status" value="1"/>
</dbReference>
<dbReference type="GO" id="GO:0051287">
    <property type="term" value="F:NAD binding"/>
    <property type="evidence" value="ECO:0007669"/>
    <property type="project" value="InterPro"/>
</dbReference>
<dbReference type="CDD" id="cd12162">
    <property type="entry name" value="2-Hacid_dh_4"/>
    <property type="match status" value="1"/>
</dbReference>
<dbReference type="GO" id="GO:0006564">
    <property type="term" value="P:L-serine biosynthetic process"/>
    <property type="evidence" value="ECO:0007669"/>
    <property type="project" value="UniProtKB-ARBA"/>
</dbReference>
<dbReference type="Proteomes" id="UP000249008">
    <property type="component" value="Chromosome 1"/>
</dbReference>
<feature type="domain" description="D-isomer specific 2-hydroxyacid dehydrogenase catalytic" evidence="5">
    <location>
        <begin position="17"/>
        <end position="313"/>
    </location>
</feature>
<gene>
    <name evidence="7" type="primary">hprA</name>
    <name evidence="7" type="ORF">NCTC12112_00524</name>
</gene>
<dbReference type="Pfam" id="PF02826">
    <property type="entry name" value="2-Hacid_dh_C"/>
    <property type="match status" value="1"/>
</dbReference>
<evidence type="ECO:0000256" key="4">
    <source>
        <dbReference type="RuleBase" id="RU003719"/>
    </source>
</evidence>
<evidence type="ECO:0000313" key="7">
    <source>
        <dbReference type="EMBL" id="SQJ00170.1"/>
    </source>
</evidence>
<proteinExistence type="inferred from homology"/>
<sequence>MKIVILDGYTENPGDLSWDMFKKLGDITIYDRTPEEEVLERIGDAEIVITNKVPFDRERMEQLPNLKHIAVTAAGYNIIDLGAAKELGITVTNTPNYGSSGVAQMTFAHILEITNNVALHSDSVKRGEWANNIEWCYWYKPIIGLNGKRIGIIGYGNIGKEVGNIAKAFGMEVAVYDRNTHSDVINLSLDEIFKTSDIITLHCPLLPETKNLICRENIEKMKDGVIIINTSRGPLVNGEDLAEAVKRGKVYAAGVDVLSVEPPALNDPMTSCEGINVTPHIAWAAIESRQNIMDICFDNLKSYLEGNPKNVVNK</sequence>
<keyword evidence="3" id="KW-0520">NAD</keyword>
<dbReference type="SUPFAM" id="SSF52283">
    <property type="entry name" value="Formate/glycerate dehydrogenase catalytic domain-like"/>
    <property type="match status" value="1"/>
</dbReference>